<keyword evidence="1" id="KW-0812">Transmembrane</keyword>
<accession>A0A8J4XFV1</accession>
<dbReference type="Proteomes" id="UP000727407">
    <property type="component" value="Unassembled WGS sequence"/>
</dbReference>
<reference evidence="2" key="1">
    <citation type="submission" date="2020-07" db="EMBL/GenBank/DDBJ databases">
        <title>Clarias magur genome sequencing, assembly and annotation.</title>
        <authorList>
            <person name="Kushwaha B."/>
            <person name="Kumar R."/>
            <person name="Das P."/>
            <person name="Joshi C.G."/>
            <person name="Kumar D."/>
            <person name="Nagpure N.S."/>
            <person name="Pandey M."/>
            <person name="Agarwal S."/>
            <person name="Srivastava S."/>
            <person name="Singh M."/>
            <person name="Sahoo L."/>
            <person name="Jayasankar P."/>
            <person name="Meher P.K."/>
            <person name="Koringa P.G."/>
            <person name="Iquebal M.A."/>
            <person name="Das S.P."/>
            <person name="Bit A."/>
            <person name="Patnaik S."/>
            <person name="Patel N."/>
            <person name="Shah T.M."/>
            <person name="Hinsu A."/>
            <person name="Jena J.K."/>
        </authorList>
    </citation>
    <scope>NUCLEOTIDE SEQUENCE</scope>
    <source>
        <strain evidence="2">CIFAMagur01</strain>
        <tissue evidence="2">Testis</tissue>
    </source>
</reference>
<proteinExistence type="predicted"/>
<keyword evidence="1" id="KW-1133">Transmembrane helix</keyword>
<keyword evidence="3" id="KW-1185">Reference proteome</keyword>
<name>A0A8J4XFV1_CLAMG</name>
<feature type="transmembrane region" description="Helical" evidence="1">
    <location>
        <begin position="6"/>
        <end position="28"/>
    </location>
</feature>
<gene>
    <name evidence="2" type="ORF">DAT39_004252</name>
</gene>
<dbReference type="AlphaFoldDB" id="A0A8J4XFV1"/>
<sequence length="106" mass="12545">MYYQTVLAVLAWTLYVLYTLSACFLSMLRMLSERRRTPAVLYFAPLWPRSRGLQHKQSCSREFFLNGFEERSDAQGQKRDLDYLSICKKPPLHEPAKKITHHSLHR</sequence>
<evidence type="ECO:0000313" key="2">
    <source>
        <dbReference type="EMBL" id="KAF5905925.1"/>
    </source>
</evidence>
<keyword evidence="1" id="KW-0472">Membrane</keyword>
<protein>
    <submittedName>
        <fullName evidence="2">Uncharacterized protein</fullName>
    </submittedName>
</protein>
<evidence type="ECO:0000313" key="3">
    <source>
        <dbReference type="Proteomes" id="UP000727407"/>
    </source>
</evidence>
<evidence type="ECO:0000256" key="1">
    <source>
        <dbReference type="SAM" id="Phobius"/>
    </source>
</evidence>
<comment type="caution">
    <text evidence="2">The sequence shown here is derived from an EMBL/GenBank/DDBJ whole genome shotgun (WGS) entry which is preliminary data.</text>
</comment>
<organism evidence="2 3">
    <name type="scientific">Clarias magur</name>
    <name type="common">Asian catfish</name>
    <name type="synonym">Macropteronotus magur</name>
    <dbReference type="NCBI Taxonomy" id="1594786"/>
    <lineage>
        <taxon>Eukaryota</taxon>
        <taxon>Metazoa</taxon>
        <taxon>Chordata</taxon>
        <taxon>Craniata</taxon>
        <taxon>Vertebrata</taxon>
        <taxon>Euteleostomi</taxon>
        <taxon>Actinopterygii</taxon>
        <taxon>Neopterygii</taxon>
        <taxon>Teleostei</taxon>
        <taxon>Ostariophysi</taxon>
        <taxon>Siluriformes</taxon>
        <taxon>Clariidae</taxon>
        <taxon>Clarias</taxon>
    </lineage>
</organism>
<dbReference type="EMBL" id="QNUK01000038">
    <property type="protein sequence ID" value="KAF5905925.1"/>
    <property type="molecule type" value="Genomic_DNA"/>
</dbReference>